<protein>
    <submittedName>
        <fullName evidence="7">Fimbrial protein</fullName>
    </submittedName>
</protein>
<dbReference type="SUPFAM" id="SSF49401">
    <property type="entry name" value="Bacterial adhesins"/>
    <property type="match status" value="1"/>
</dbReference>
<keyword evidence="3 5" id="KW-0732">Signal</keyword>
<dbReference type="EMBL" id="NEEU01000002">
    <property type="protein sequence ID" value="PJD76411.1"/>
    <property type="molecule type" value="Genomic_DNA"/>
</dbReference>
<dbReference type="InterPro" id="IPR008966">
    <property type="entry name" value="Adhesion_dom_sf"/>
</dbReference>
<name>A0A2J0PNP3_9ENTR</name>
<dbReference type="AlphaFoldDB" id="A0A2J0PNP3"/>
<feature type="domain" description="Fimbrial-type adhesion" evidence="6">
    <location>
        <begin position="44"/>
        <end position="201"/>
    </location>
</feature>
<evidence type="ECO:0000256" key="5">
    <source>
        <dbReference type="SAM" id="SignalP"/>
    </source>
</evidence>
<sequence>MDDCIDIYKDMIMSKYVLSSFLAASIIAALSQPAFAGNDSGTVNFAGKVVADTCEINVDGSGTTSSTVTFPDTYASDFGTDGAVGTSKTFNIEVKKCDPLVAKLNLKFSGTTTDAAHKRLKNDLSGAGNATNVGIIVSNENGTKDDVVFDGSLPSTGTDVANDATGTNASVFNYIAKVIQIGDTAPTAGRYSSSATFEVVYR</sequence>
<evidence type="ECO:0000313" key="7">
    <source>
        <dbReference type="EMBL" id="PJD76411.1"/>
    </source>
</evidence>
<accession>A0A2J0PNP3</accession>
<evidence type="ECO:0000256" key="3">
    <source>
        <dbReference type="ARBA" id="ARBA00022729"/>
    </source>
</evidence>
<evidence type="ECO:0000256" key="4">
    <source>
        <dbReference type="ARBA" id="ARBA00023263"/>
    </source>
</evidence>
<evidence type="ECO:0000259" key="6">
    <source>
        <dbReference type="Pfam" id="PF00419"/>
    </source>
</evidence>
<dbReference type="PANTHER" id="PTHR33420:SF12">
    <property type="entry name" value="FIMBRIN-LIKE PROTEIN FIMI-RELATED"/>
    <property type="match status" value="1"/>
</dbReference>
<dbReference type="GO" id="GO:0009289">
    <property type="term" value="C:pilus"/>
    <property type="evidence" value="ECO:0007669"/>
    <property type="project" value="UniProtKB-SubCell"/>
</dbReference>
<dbReference type="Gene3D" id="2.60.40.1090">
    <property type="entry name" value="Fimbrial-type adhesion domain"/>
    <property type="match status" value="1"/>
</dbReference>
<comment type="similarity">
    <text evidence="2">Belongs to the fimbrial protein family.</text>
</comment>
<feature type="signal peptide" evidence="5">
    <location>
        <begin position="1"/>
        <end position="36"/>
    </location>
</feature>
<gene>
    <name evidence="7" type="ORF">B9Q37_03335</name>
</gene>
<comment type="caution">
    <text evidence="7">The sequence shown here is derived from an EMBL/GenBank/DDBJ whole genome shotgun (WGS) entry which is preliminary data.</text>
</comment>
<evidence type="ECO:0000256" key="1">
    <source>
        <dbReference type="ARBA" id="ARBA00004561"/>
    </source>
</evidence>
<dbReference type="InterPro" id="IPR000259">
    <property type="entry name" value="Adhesion_dom_fimbrial"/>
</dbReference>
<dbReference type="PANTHER" id="PTHR33420">
    <property type="entry name" value="FIMBRIAL SUBUNIT ELFA-RELATED"/>
    <property type="match status" value="1"/>
</dbReference>
<keyword evidence="4" id="KW-0281">Fimbrium</keyword>
<dbReference type="InterPro" id="IPR036937">
    <property type="entry name" value="Adhesion_dom_fimbrial_sf"/>
</dbReference>
<evidence type="ECO:0000256" key="2">
    <source>
        <dbReference type="ARBA" id="ARBA00006671"/>
    </source>
</evidence>
<comment type="subcellular location">
    <subcellularLocation>
        <location evidence="1">Fimbrium</location>
    </subcellularLocation>
</comment>
<evidence type="ECO:0000313" key="8">
    <source>
        <dbReference type="Proteomes" id="UP000230495"/>
    </source>
</evidence>
<dbReference type="Pfam" id="PF00419">
    <property type="entry name" value="Fimbrial"/>
    <property type="match status" value="1"/>
</dbReference>
<reference evidence="7 8" key="1">
    <citation type="journal article" date="2017" name="J. Antimicrob. Chemother.">
        <title>Characterization of the population structure, drug resistance mechanisms and plasmids of the community-associated Enterobacter cloacae complex in China.</title>
        <authorList>
            <person name="Zhou K."/>
            <person name="Yu W."/>
            <person name="Cao X."/>
            <person name="Shen P."/>
            <person name="Lu H."/>
            <person name="Luo Q."/>
            <person name="Rossen J.W.A."/>
            <person name="Xiao Y."/>
        </authorList>
    </citation>
    <scope>NUCLEOTIDE SEQUENCE [LARGE SCALE GENOMIC DNA]</scope>
    <source>
        <strain evidence="7">ECC1097</strain>
    </source>
</reference>
<feature type="chain" id="PRO_5014357014" evidence="5">
    <location>
        <begin position="37"/>
        <end position="202"/>
    </location>
</feature>
<dbReference type="Proteomes" id="UP000230495">
    <property type="component" value="Unassembled WGS sequence"/>
</dbReference>
<organism evidence="7">
    <name type="scientific">Enterobacter kobei</name>
    <dbReference type="NCBI Taxonomy" id="208224"/>
    <lineage>
        <taxon>Bacteria</taxon>
        <taxon>Pseudomonadati</taxon>
        <taxon>Pseudomonadota</taxon>
        <taxon>Gammaproteobacteria</taxon>
        <taxon>Enterobacterales</taxon>
        <taxon>Enterobacteriaceae</taxon>
        <taxon>Enterobacter</taxon>
        <taxon>Enterobacter cloacae complex</taxon>
    </lineage>
</organism>
<proteinExistence type="inferred from homology"/>
<dbReference type="GO" id="GO:0043709">
    <property type="term" value="P:cell adhesion involved in single-species biofilm formation"/>
    <property type="evidence" value="ECO:0007669"/>
    <property type="project" value="TreeGrafter"/>
</dbReference>
<dbReference type="InterPro" id="IPR050263">
    <property type="entry name" value="Bact_Fimbrial_Adh_Pro"/>
</dbReference>